<keyword evidence="1" id="KW-0560">Oxidoreductase</keyword>
<dbReference type="EMBL" id="PPSL01000001">
    <property type="protein sequence ID" value="PQJ12830.1"/>
    <property type="molecule type" value="Genomic_DNA"/>
</dbReference>
<dbReference type="InterPro" id="IPR028939">
    <property type="entry name" value="P5C_Rdtase_cat_N"/>
</dbReference>
<name>A0A2S7T0W2_9BACT</name>
<dbReference type="Pfam" id="PF03807">
    <property type="entry name" value="F420_oxidored"/>
    <property type="match status" value="1"/>
</dbReference>
<evidence type="ECO:0000313" key="4">
    <source>
        <dbReference type="Proteomes" id="UP000239872"/>
    </source>
</evidence>
<gene>
    <name evidence="3" type="ORF">CJD36_003545</name>
</gene>
<dbReference type="GO" id="GO:0003677">
    <property type="term" value="F:DNA binding"/>
    <property type="evidence" value="ECO:0007669"/>
    <property type="project" value="UniProtKB-KW"/>
</dbReference>
<evidence type="ECO:0000256" key="1">
    <source>
        <dbReference type="ARBA" id="ARBA00023002"/>
    </source>
</evidence>
<comment type="caution">
    <text evidence="3">The sequence shown here is derived from an EMBL/GenBank/DDBJ whole genome shotgun (WGS) entry which is preliminary data.</text>
</comment>
<dbReference type="OrthoDB" id="663900at2"/>
<dbReference type="GO" id="GO:0016491">
    <property type="term" value="F:oxidoreductase activity"/>
    <property type="evidence" value="ECO:0007669"/>
    <property type="project" value="UniProtKB-KW"/>
</dbReference>
<dbReference type="PANTHER" id="PTHR14239">
    <property type="entry name" value="DUDULIN-RELATED"/>
    <property type="match status" value="1"/>
</dbReference>
<keyword evidence="4" id="KW-1185">Reference proteome</keyword>
<reference evidence="3 4" key="1">
    <citation type="submission" date="2018-01" db="EMBL/GenBank/DDBJ databases">
        <title>A novel member of the phylum Bacteroidetes isolated from glacier ice.</title>
        <authorList>
            <person name="Liu Q."/>
            <person name="Xin Y.-H."/>
        </authorList>
    </citation>
    <scope>NUCLEOTIDE SEQUENCE [LARGE SCALE GENOMIC DNA]</scope>
    <source>
        <strain evidence="3 4">RB1R16</strain>
    </source>
</reference>
<dbReference type="InterPro" id="IPR051267">
    <property type="entry name" value="STEAP_metalloreductase"/>
</dbReference>
<evidence type="ECO:0000259" key="2">
    <source>
        <dbReference type="Pfam" id="PF03807"/>
    </source>
</evidence>
<organism evidence="3 4">
    <name type="scientific">Flavipsychrobacter stenotrophus</name>
    <dbReference type="NCBI Taxonomy" id="2077091"/>
    <lineage>
        <taxon>Bacteria</taxon>
        <taxon>Pseudomonadati</taxon>
        <taxon>Bacteroidota</taxon>
        <taxon>Chitinophagia</taxon>
        <taxon>Chitinophagales</taxon>
        <taxon>Chitinophagaceae</taxon>
        <taxon>Flavipsychrobacter</taxon>
    </lineage>
</organism>
<protein>
    <submittedName>
        <fullName evidence="3">DNA-binding protein</fullName>
    </submittedName>
</protein>
<dbReference type="RefSeq" id="WP_105037714.1">
    <property type="nucleotide sequence ID" value="NZ_PPSL01000001.1"/>
</dbReference>
<keyword evidence="3" id="KW-0238">DNA-binding</keyword>
<sequence length="214" mass="23660">MKKIGIIGSGQVARVLGYGFLNHNCEVMLGTRDADKLKNWKEEAGEHGYVGSFEDAAKFGDIVVLAVKGKVAAEVLEAAGPQNMQQKTVIDTTNPIADAPPENGVLKYFTTMDESLMERLQTQFPEIHFVKAFNSVGSAFMVDPKFTEKPSMFICGNNMGAKKEVTDLLDEFGWETLDMGKDTSARAIEPLCMLWCIPGLQKGEWTHAFKLMKM</sequence>
<dbReference type="SUPFAM" id="SSF51735">
    <property type="entry name" value="NAD(P)-binding Rossmann-fold domains"/>
    <property type="match status" value="1"/>
</dbReference>
<feature type="domain" description="Pyrroline-5-carboxylate reductase catalytic N-terminal" evidence="2">
    <location>
        <begin position="3"/>
        <end position="95"/>
    </location>
</feature>
<dbReference type="InterPro" id="IPR036291">
    <property type="entry name" value="NAD(P)-bd_dom_sf"/>
</dbReference>
<dbReference type="AlphaFoldDB" id="A0A2S7T0W2"/>
<proteinExistence type="predicted"/>
<evidence type="ECO:0000313" key="3">
    <source>
        <dbReference type="EMBL" id="PQJ12830.1"/>
    </source>
</evidence>
<dbReference type="Gene3D" id="3.40.50.720">
    <property type="entry name" value="NAD(P)-binding Rossmann-like Domain"/>
    <property type="match status" value="1"/>
</dbReference>
<dbReference type="Proteomes" id="UP000239872">
    <property type="component" value="Unassembled WGS sequence"/>
</dbReference>
<accession>A0A2S7T0W2</accession>